<reference evidence="3 4" key="1">
    <citation type="submission" date="2022-02" db="EMBL/GenBank/DDBJ databases">
        <title>Paenibacillus sp. MBLB1776 Whole Genome Shotgun Sequencing.</title>
        <authorList>
            <person name="Hwang C.Y."/>
            <person name="Cho E.-S."/>
            <person name="Seo M.-J."/>
        </authorList>
    </citation>
    <scope>NUCLEOTIDE SEQUENCE [LARGE SCALE GENOMIC DNA]</scope>
    <source>
        <strain evidence="3 4">MBLB1776</strain>
    </source>
</reference>
<dbReference type="InterPro" id="IPR009936">
    <property type="entry name" value="DUF1468"/>
</dbReference>
<evidence type="ECO:0000259" key="2">
    <source>
        <dbReference type="Pfam" id="PF07331"/>
    </source>
</evidence>
<dbReference type="RefSeq" id="WP_315606532.1">
    <property type="nucleotide sequence ID" value="NZ_CP130318.1"/>
</dbReference>
<keyword evidence="1" id="KW-0812">Transmembrane</keyword>
<evidence type="ECO:0000313" key="3">
    <source>
        <dbReference type="EMBL" id="WNQ12753.1"/>
    </source>
</evidence>
<keyword evidence="1" id="KW-1133">Transmembrane helix</keyword>
<protein>
    <submittedName>
        <fullName evidence="3">Tripartite tricarboxylate transporter TctB family protein</fullName>
    </submittedName>
</protein>
<evidence type="ECO:0000256" key="1">
    <source>
        <dbReference type="SAM" id="Phobius"/>
    </source>
</evidence>
<dbReference type="AlphaFoldDB" id="A0AA96LGU2"/>
<evidence type="ECO:0000313" key="4">
    <source>
        <dbReference type="Proteomes" id="UP001305702"/>
    </source>
</evidence>
<feature type="transmembrane region" description="Helical" evidence="1">
    <location>
        <begin position="39"/>
        <end position="58"/>
    </location>
</feature>
<dbReference type="EMBL" id="CP130318">
    <property type="protein sequence ID" value="WNQ12753.1"/>
    <property type="molecule type" value="Genomic_DNA"/>
</dbReference>
<keyword evidence="4" id="KW-1185">Reference proteome</keyword>
<keyword evidence="1" id="KW-0472">Membrane</keyword>
<dbReference type="KEGG" id="paun:MJA45_06895"/>
<proteinExistence type="predicted"/>
<sequence>MNQTFDRYASLAFFLVGAAFVWESRKISATSYGSSVGPDIFPMGLGILMMLLSLRLFYEVFRSRPDGAGKPSLDYKRFGIILGTAVLYAFFLEDIGYVIGTTLFLYVGFQVIEPGKRLMSLAVSALFSAAVYYVFVVLLEGSLPGFPAWFS</sequence>
<dbReference type="Proteomes" id="UP001305702">
    <property type="component" value="Chromosome"/>
</dbReference>
<feature type="transmembrane region" description="Helical" evidence="1">
    <location>
        <begin position="78"/>
        <end position="106"/>
    </location>
</feature>
<feature type="domain" description="DUF1468" evidence="2">
    <location>
        <begin position="9"/>
        <end position="144"/>
    </location>
</feature>
<gene>
    <name evidence="3" type="ORF">MJA45_06895</name>
</gene>
<accession>A0AA96LGU2</accession>
<name>A0AA96LGU2_9BACL</name>
<organism evidence="3 4">
    <name type="scientific">Paenibacillus aurantius</name>
    <dbReference type="NCBI Taxonomy" id="2918900"/>
    <lineage>
        <taxon>Bacteria</taxon>
        <taxon>Bacillati</taxon>
        <taxon>Bacillota</taxon>
        <taxon>Bacilli</taxon>
        <taxon>Bacillales</taxon>
        <taxon>Paenibacillaceae</taxon>
        <taxon>Paenibacillus</taxon>
    </lineage>
</organism>
<dbReference type="Pfam" id="PF07331">
    <property type="entry name" value="TctB"/>
    <property type="match status" value="1"/>
</dbReference>
<feature type="transmembrane region" description="Helical" evidence="1">
    <location>
        <begin position="118"/>
        <end position="139"/>
    </location>
</feature>